<comment type="caution">
    <text evidence="6">The sequence shown here is derived from an EMBL/GenBank/DDBJ whole genome shotgun (WGS) entry which is preliminary data.</text>
</comment>
<protein>
    <recommendedName>
        <fullName evidence="3">citrate synthase (unknown stereospecificity)</fullName>
        <ecNumber evidence="3">2.3.3.16</ecNumber>
    </recommendedName>
</protein>
<dbReference type="PANTHER" id="PTHR11739">
    <property type="entry name" value="CITRATE SYNTHASE"/>
    <property type="match status" value="1"/>
</dbReference>
<dbReference type="Gene3D" id="1.10.580.10">
    <property type="entry name" value="Citrate Synthase, domain 1"/>
    <property type="match status" value="2"/>
</dbReference>
<dbReference type="InterPro" id="IPR002020">
    <property type="entry name" value="Citrate_synthase"/>
</dbReference>
<dbReference type="AlphaFoldDB" id="A0A1F7U9B1"/>
<dbReference type="PANTHER" id="PTHR11739:SF4">
    <property type="entry name" value="CITRATE SYNTHASE, PEROXISOMAL"/>
    <property type="match status" value="1"/>
</dbReference>
<evidence type="ECO:0000256" key="1">
    <source>
        <dbReference type="ARBA" id="ARBA00005163"/>
    </source>
</evidence>
<comment type="pathway">
    <text evidence="1">Carbohydrate metabolism; tricarboxylic acid cycle.</text>
</comment>
<name>A0A1F7U9B1_9BACT</name>
<dbReference type="NCBIfam" id="NF004868">
    <property type="entry name" value="PRK06224.1-5"/>
    <property type="match status" value="1"/>
</dbReference>
<accession>A0A1F7U9B1</accession>
<comment type="similarity">
    <text evidence="2">Belongs to the citrate synthase family.</text>
</comment>
<dbReference type="EC" id="2.3.3.16" evidence="3"/>
<gene>
    <name evidence="6" type="ORF">A3D72_04100</name>
</gene>
<reference evidence="6 7" key="1">
    <citation type="journal article" date="2016" name="Nat. Commun.">
        <title>Thousands of microbial genomes shed light on interconnected biogeochemical processes in an aquifer system.</title>
        <authorList>
            <person name="Anantharaman K."/>
            <person name="Brown C.T."/>
            <person name="Hug L.A."/>
            <person name="Sharon I."/>
            <person name="Castelle C.J."/>
            <person name="Probst A.J."/>
            <person name="Thomas B.C."/>
            <person name="Singh A."/>
            <person name="Wilkins M.J."/>
            <person name="Karaoz U."/>
            <person name="Brodie E.L."/>
            <person name="Williams K.H."/>
            <person name="Hubbard S.S."/>
            <person name="Banfield J.F."/>
        </authorList>
    </citation>
    <scope>NUCLEOTIDE SEQUENCE [LARGE SCALE GENOMIC DNA]</scope>
</reference>
<dbReference type="Pfam" id="PF00285">
    <property type="entry name" value="Citrate_synt"/>
    <property type="match status" value="1"/>
</dbReference>
<dbReference type="STRING" id="1802391.A3D72_04100"/>
<dbReference type="GO" id="GO:0006099">
    <property type="term" value="P:tricarboxylic acid cycle"/>
    <property type="evidence" value="ECO:0007669"/>
    <property type="project" value="UniProtKB-UniPathway"/>
</dbReference>
<dbReference type="GO" id="GO:0036440">
    <property type="term" value="F:citrate synthase activity"/>
    <property type="evidence" value="ECO:0007669"/>
    <property type="project" value="UniProtKB-EC"/>
</dbReference>
<dbReference type="UniPathway" id="UPA00223"/>
<dbReference type="InterPro" id="IPR016143">
    <property type="entry name" value="Citrate_synth-like_sm_a-sub"/>
</dbReference>
<dbReference type="NCBIfam" id="NF004869">
    <property type="entry name" value="PRK06224.1-6"/>
    <property type="match status" value="1"/>
</dbReference>
<dbReference type="CDD" id="cd06100">
    <property type="entry name" value="CCL_ACL-C"/>
    <property type="match status" value="1"/>
</dbReference>
<evidence type="ECO:0000256" key="5">
    <source>
        <dbReference type="SAM" id="MobiDB-lite"/>
    </source>
</evidence>
<evidence type="ECO:0000313" key="6">
    <source>
        <dbReference type="EMBL" id="OGL74314.1"/>
    </source>
</evidence>
<feature type="compositionally biased region" description="Pro residues" evidence="5">
    <location>
        <begin position="246"/>
        <end position="255"/>
    </location>
</feature>
<dbReference type="Gene3D" id="1.10.230.10">
    <property type="entry name" value="Cytochrome P450-Terp, domain 2"/>
    <property type="match status" value="1"/>
</dbReference>
<sequence length="255" mass="26977">MSEWKTAITDDKDGGGRIRGYKIEELIGGRSFAETAWLLLRGELPEKNQAALFDAMLVAVADHGIAVPSATAARIVASGGNSVNAAVSAGVLAAGDFHGGAIEGCMRMLAAAAQAPGDAKTVATEVVEQTEAAGIRILGYGHKIFEIDPRTTRLFALARELGINGKHMAIAEEVARALSARKGRPLPLNVDGAIAALLLETGFPPETGKAVFLIGRIAGICAHVVEERSREKPFRRLGEDEYRYDGPPPRDLPSK</sequence>
<evidence type="ECO:0000256" key="3">
    <source>
        <dbReference type="ARBA" id="ARBA00012972"/>
    </source>
</evidence>
<organism evidence="6 7">
    <name type="scientific">Candidatus Uhrbacteria bacterium RIFCSPHIGHO2_02_FULL_57_19</name>
    <dbReference type="NCBI Taxonomy" id="1802391"/>
    <lineage>
        <taxon>Bacteria</taxon>
        <taxon>Candidatus Uhriibacteriota</taxon>
    </lineage>
</organism>
<dbReference type="Proteomes" id="UP000176303">
    <property type="component" value="Unassembled WGS sequence"/>
</dbReference>
<dbReference type="GO" id="GO:0005975">
    <property type="term" value="P:carbohydrate metabolic process"/>
    <property type="evidence" value="ECO:0007669"/>
    <property type="project" value="TreeGrafter"/>
</dbReference>
<dbReference type="InterPro" id="IPR036969">
    <property type="entry name" value="Citrate_synthase_sf"/>
</dbReference>
<evidence type="ECO:0000313" key="7">
    <source>
        <dbReference type="Proteomes" id="UP000176303"/>
    </source>
</evidence>
<feature type="region of interest" description="Disordered" evidence="5">
    <location>
        <begin position="236"/>
        <end position="255"/>
    </location>
</feature>
<dbReference type="InterPro" id="IPR016142">
    <property type="entry name" value="Citrate_synth-like_lrg_a-sub"/>
</dbReference>
<dbReference type="SUPFAM" id="SSF48256">
    <property type="entry name" value="Citrate synthase"/>
    <property type="match status" value="1"/>
</dbReference>
<evidence type="ECO:0000256" key="2">
    <source>
        <dbReference type="ARBA" id="ARBA00010566"/>
    </source>
</evidence>
<evidence type="ECO:0000256" key="4">
    <source>
        <dbReference type="ARBA" id="ARBA00022679"/>
    </source>
</evidence>
<dbReference type="EMBL" id="MGDZ01000002">
    <property type="protein sequence ID" value="OGL74314.1"/>
    <property type="molecule type" value="Genomic_DNA"/>
</dbReference>
<proteinExistence type="inferred from homology"/>
<keyword evidence="4" id="KW-0808">Transferase</keyword>